<dbReference type="EC" id="1.-.-.-" evidence="2"/>
<dbReference type="Proteomes" id="UP000242637">
    <property type="component" value="Chromosome 1"/>
</dbReference>
<dbReference type="STRING" id="1121387.GCA_000429885_02177"/>
<sequence length="106" mass="12371">MILINVKFFIKPEHADNWPEISRPFTEATRAEEGNLWFEWSRSIEDPNTYILLEAFTDEGAEPHVSSEHFETMKKEFPQYLTQTPQIISKQVENGQWGPMGELNIS</sequence>
<dbReference type="GeneID" id="63459722"/>
<feature type="domain" description="ABM" evidence="1">
    <location>
        <begin position="1"/>
        <end position="75"/>
    </location>
</feature>
<keyword evidence="2" id="KW-0560">Oxidoreductase</keyword>
<dbReference type="PANTHER" id="PTHR33336:SF3">
    <property type="entry name" value="ABM DOMAIN-CONTAINING PROTEIN"/>
    <property type="match status" value="1"/>
</dbReference>
<proteinExistence type="predicted"/>
<name>A0A239VKR0_9MICO</name>
<dbReference type="Pfam" id="PF03992">
    <property type="entry name" value="ABM"/>
    <property type="match status" value="1"/>
</dbReference>
<gene>
    <name evidence="2" type="primary">ycnE</name>
    <name evidence="2" type="ORF">SAMEA4475696_01511</name>
</gene>
<dbReference type="InterPro" id="IPR011008">
    <property type="entry name" value="Dimeric_a/b-barrel"/>
</dbReference>
<reference evidence="2 3" key="1">
    <citation type="submission" date="2017-06" db="EMBL/GenBank/DDBJ databases">
        <authorList>
            <consortium name="Pathogen Informatics"/>
        </authorList>
    </citation>
    <scope>NUCLEOTIDE SEQUENCE [LARGE SCALE GENOMIC DNA]</scope>
    <source>
        <strain evidence="2 3">NCTC13039</strain>
    </source>
</reference>
<dbReference type="Gene3D" id="3.30.70.100">
    <property type="match status" value="1"/>
</dbReference>
<dbReference type="InterPro" id="IPR007138">
    <property type="entry name" value="ABM_dom"/>
</dbReference>
<dbReference type="SUPFAM" id="SSF54909">
    <property type="entry name" value="Dimeric alpha+beta barrel"/>
    <property type="match status" value="1"/>
</dbReference>
<evidence type="ECO:0000313" key="3">
    <source>
        <dbReference type="Proteomes" id="UP000242637"/>
    </source>
</evidence>
<dbReference type="RefSeq" id="WP_028327711.1">
    <property type="nucleotide sequence ID" value="NZ_JAAFNI010000001.1"/>
</dbReference>
<protein>
    <submittedName>
        <fullName evidence="2">Putative monooxygenase ycnE</fullName>
        <ecNumber evidence="2">1.-.-.-</ecNumber>
    </submittedName>
</protein>
<dbReference type="EMBL" id="LT906453">
    <property type="protein sequence ID" value="SNV22399.1"/>
    <property type="molecule type" value="Genomic_DNA"/>
</dbReference>
<dbReference type="GO" id="GO:0004497">
    <property type="term" value="F:monooxygenase activity"/>
    <property type="evidence" value="ECO:0007669"/>
    <property type="project" value="UniProtKB-KW"/>
</dbReference>
<keyword evidence="3" id="KW-1185">Reference proteome</keyword>
<organism evidence="2 3">
    <name type="scientific">Dermatophilus congolensis</name>
    <dbReference type="NCBI Taxonomy" id="1863"/>
    <lineage>
        <taxon>Bacteria</taxon>
        <taxon>Bacillati</taxon>
        <taxon>Actinomycetota</taxon>
        <taxon>Actinomycetes</taxon>
        <taxon>Micrococcales</taxon>
        <taxon>Dermatophilaceae</taxon>
        <taxon>Dermatophilus</taxon>
    </lineage>
</organism>
<dbReference type="InterPro" id="IPR050744">
    <property type="entry name" value="AI-2_Isomerase_LsrG"/>
</dbReference>
<dbReference type="OrthoDB" id="8452260at2"/>
<accession>A0A239VKR0</accession>
<keyword evidence="2" id="KW-0503">Monooxygenase</keyword>
<evidence type="ECO:0000313" key="2">
    <source>
        <dbReference type="EMBL" id="SNV22399.1"/>
    </source>
</evidence>
<dbReference type="AlphaFoldDB" id="A0A239VKR0"/>
<evidence type="ECO:0000259" key="1">
    <source>
        <dbReference type="Pfam" id="PF03992"/>
    </source>
</evidence>
<dbReference type="KEGG" id="dco:SAMEA4475696_1511"/>
<dbReference type="PANTHER" id="PTHR33336">
    <property type="entry name" value="QUINOL MONOOXYGENASE YGIN-RELATED"/>
    <property type="match status" value="1"/>
</dbReference>